<protein>
    <submittedName>
        <fullName evidence="3">Phage tail length tape-measure protein</fullName>
    </submittedName>
</protein>
<accession>A0A2N5N565</accession>
<keyword evidence="2" id="KW-1133">Transmembrane helix</keyword>
<feature type="transmembrane region" description="Helical" evidence="2">
    <location>
        <begin position="548"/>
        <end position="569"/>
    </location>
</feature>
<evidence type="ECO:0000313" key="3">
    <source>
        <dbReference type="EMBL" id="PLT45487.1"/>
    </source>
</evidence>
<dbReference type="AlphaFoldDB" id="A0A2N5N565"/>
<gene>
    <name evidence="3" type="ORF">B8V81_3918</name>
</gene>
<feature type="transmembrane region" description="Helical" evidence="2">
    <location>
        <begin position="575"/>
        <end position="603"/>
    </location>
</feature>
<keyword evidence="1" id="KW-0175">Coiled coil</keyword>
<comment type="caution">
    <text evidence="3">The sequence shown here is derived from an EMBL/GenBank/DDBJ whole genome shotgun (WGS) entry which is preliminary data.</text>
</comment>
<reference evidence="3 4" key="1">
    <citation type="submission" date="2017-05" db="EMBL/GenBank/DDBJ databases">
        <title>Functional genome analysis of Paenibacillus pasadenensis strain R16: insights on endophytic life style and antifungal activity.</title>
        <authorList>
            <person name="Passera A."/>
            <person name="Marcolungo L."/>
            <person name="Casati P."/>
            <person name="Brasca M."/>
            <person name="Quaglino F."/>
            <person name="Delledonne M."/>
        </authorList>
    </citation>
    <scope>NUCLEOTIDE SEQUENCE [LARGE SCALE GENOMIC DNA]</scope>
    <source>
        <strain evidence="3 4">R16</strain>
    </source>
</reference>
<feature type="coiled-coil region" evidence="1">
    <location>
        <begin position="16"/>
        <end position="77"/>
    </location>
</feature>
<name>A0A2N5N565_9BACL</name>
<keyword evidence="2" id="KW-0472">Membrane</keyword>
<evidence type="ECO:0000256" key="1">
    <source>
        <dbReference type="SAM" id="Coils"/>
    </source>
</evidence>
<sequence>MSTGGAAPGPSQNAALEQFSRLMDKIRRQMEQLSKLDPLGAAGRSIADKQKQAKDFLEQMRKVRKDAGDQIKALGREAAAGTAKAANAAGNVVRAAGSASAKAVGNAAKAVGNASARASKSIVKGGIRFAFKERSIAPLTGMMKSGWGGAKALGGRARSWAGQKWMDSTKPVREGWGKAKDAVSQAAAPARAYLAEHSRPMRERWAGYKNRGVTAVKSYAQGLREKGRGVYEQHKGLVKEHGAAAAAMAGGAIVAVGTKSLEAAETFGKASSILRASAGVPGEQMGELLESFRKVGSQVPQNLDEVAKAMGTLRGSLPLTGAGLEKTSKTLLDASRLTGGDSAAMAESLAGIMNSWDVKLGDSSGTLDRFFAASRAGKTDMAALMKGVSDSAGSFQEMELGLDASTALMAKWQKAGINPIQDVLKKVEGGTMQLPEGGFEIIASQIRQAESIAEAAKLAIGVFGQEAGIDLALALRGSTDGFKGMLGSMSEASGSISAQSQQLQSFGDGWGALQNRVTIALAPLGEALLPLGEGIVTVMEVFARNADILGISAAVMAGILIGVFAPSLLASAAAAWAVAAPILAILAPVLLVGAAVAGLAYLFKYHFDDIKKYFNDFVGGILEKWNKVKGFLGLGEDATVTVAAAGPAGAAALPGHYHGLGYVPYDGMVARLHKGERVLSAQENRERSGGGAAGLAVTVTGNTFHVRQESDIDGIARALAREIRAAGGLMG</sequence>
<evidence type="ECO:0000313" key="4">
    <source>
        <dbReference type="Proteomes" id="UP000234789"/>
    </source>
</evidence>
<dbReference type="Proteomes" id="UP000234789">
    <property type="component" value="Unassembled WGS sequence"/>
</dbReference>
<proteinExistence type="predicted"/>
<organism evidence="3 4">
    <name type="scientific">Paenibacillus pasadenensis</name>
    <dbReference type="NCBI Taxonomy" id="217090"/>
    <lineage>
        <taxon>Bacteria</taxon>
        <taxon>Bacillati</taxon>
        <taxon>Bacillota</taxon>
        <taxon>Bacilli</taxon>
        <taxon>Bacillales</taxon>
        <taxon>Paenibacillaceae</taxon>
        <taxon>Paenibacillus</taxon>
    </lineage>
</organism>
<keyword evidence="2" id="KW-0812">Transmembrane</keyword>
<dbReference type="EMBL" id="NFEZ01000004">
    <property type="protein sequence ID" value="PLT45487.1"/>
    <property type="molecule type" value="Genomic_DNA"/>
</dbReference>
<dbReference type="RefSeq" id="WP_101808986.1">
    <property type="nucleotide sequence ID" value="NZ_NFEZ01000004.1"/>
</dbReference>
<keyword evidence="4" id="KW-1185">Reference proteome</keyword>
<evidence type="ECO:0000256" key="2">
    <source>
        <dbReference type="SAM" id="Phobius"/>
    </source>
</evidence>